<dbReference type="InterPro" id="IPR012876">
    <property type="entry name" value="DUF1677_pln"/>
</dbReference>
<dbReference type="Proteomes" id="UP001165190">
    <property type="component" value="Unassembled WGS sequence"/>
</dbReference>
<dbReference type="PANTHER" id="PTHR33108:SF32">
    <property type="entry name" value="DUF1677 FAMILY PROTEIN (DUF1677)"/>
    <property type="match status" value="1"/>
</dbReference>
<name>A0A9W7HJA6_HIBTR</name>
<comment type="caution">
    <text evidence="1">The sequence shown here is derived from an EMBL/GenBank/DDBJ whole genome shotgun (WGS) entry which is preliminary data.</text>
</comment>
<dbReference type="AlphaFoldDB" id="A0A9W7HJA6"/>
<evidence type="ECO:0000313" key="2">
    <source>
        <dbReference type="Proteomes" id="UP001165190"/>
    </source>
</evidence>
<evidence type="ECO:0008006" key="3">
    <source>
        <dbReference type="Google" id="ProtNLM"/>
    </source>
</evidence>
<accession>A0A9W7HJA6</accession>
<organism evidence="1 2">
    <name type="scientific">Hibiscus trionum</name>
    <name type="common">Flower of an hour</name>
    <dbReference type="NCBI Taxonomy" id="183268"/>
    <lineage>
        <taxon>Eukaryota</taxon>
        <taxon>Viridiplantae</taxon>
        <taxon>Streptophyta</taxon>
        <taxon>Embryophyta</taxon>
        <taxon>Tracheophyta</taxon>
        <taxon>Spermatophyta</taxon>
        <taxon>Magnoliopsida</taxon>
        <taxon>eudicotyledons</taxon>
        <taxon>Gunneridae</taxon>
        <taxon>Pentapetalae</taxon>
        <taxon>rosids</taxon>
        <taxon>malvids</taxon>
        <taxon>Malvales</taxon>
        <taxon>Malvaceae</taxon>
        <taxon>Malvoideae</taxon>
        <taxon>Hibiscus</taxon>
    </lineage>
</organism>
<protein>
    <recommendedName>
        <fullName evidence="3">DUF1677 family protein</fullName>
    </recommendedName>
</protein>
<dbReference type="EMBL" id="BSYR01000014">
    <property type="protein sequence ID" value="GMI77877.1"/>
    <property type="molecule type" value="Genomic_DNA"/>
</dbReference>
<sequence>MSATIMSEPMVVSAPTQESQAAPAKLVAQSDVEFAKCDCCGLTEECTPAYIETVRQRYQGKWICGLCAEAIKDEMIRTERLISTEEAMVRHMNFCQKFVSSGPPPDPTVHLISAMRSLLRKSLDSARGLRSSSPPISPTVKIGEIRVPGLLGLNVVSLPYLVDKEHGMNTRKEPDACL</sequence>
<dbReference type="Pfam" id="PF07911">
    <property type="entry name" value="DUF1677"/>
    <property type="match status" value="1"/>
</dbReference>
<dbReference type="OrthoDB" id="1911663at2759"/>
<reference evidence="1" key="1">
    <citation type="submission" date="2023-05" db="EMBL/GenBank/DDBJ databases">
        <title>Genome and transcriptome analyses reveal genes involved in the formation of fine ridges on petal epidermal cells in Hibiscus trionum.</title>
        <authorList>
            <person name="Koshimizu S."/>
            <person name="Masuda S."/>
            <person name="Ishii T."/>
            <person name="Shirasu K."/>
            <person name="Hoshino A."/>
            <person name="Arita M."/>
        </authorList>
    </citation>
    <scope>NUCLEOTIDE SEQUENCE</scope>
    <source>
        <strain evidence="1">Hamamatsu line</strain>
    </source>
</reference>
<gene>
    <name evidence="1" type="ORF">HRI_001457000</name>
</gene>
<proteinExistence type="predicted"/>
<evidence type="ECO:0000313" key="1">
    <source>
        <dbReference type="EMBL" id="GMI77877.1"/>
    </source>
</evidence>
<dbReference type="PANTHER" id="PTHR33108">
    <property type="entry name" value="OS01G0745000 PROTEIN"/>
    <property type="match status" value="1"/>
</dbReference>
<keyword evidence="2" id="KW-1185">Reference proteome</keyword>